<evidence type="ECO:0000256" key="4">
    <source>
        <dbReference type="ARBA" id="ARBA00022519"/>
    </source>
</evidence>
<sequence>MQRIQKWMNKGIIFITCTLLTVMVFMAVWQVFSRYILNSPSTISEEFLRYSLIWISMLGAAYAFGSKKHLAIELFVSKLTSDKARKVNILAEGIVLLFAIVVMIIGGAQTVSLATNQYSAALGIPMSTVYFSLIVSGILIVMYSIISIYEIITKEKVQMYAEEAEATETLHYHNKKEGLH</sequence>
<gene>
    <name evidence="11" type="ORF">F7732_14630</name>
</gene>
<proteinExistence type="inferred from homology"/>
<evidence type="ECO:0000259" key="10">
    <source>
        <dbReference type="Pfam" id="PF04290"/>
    </source>
</evidence>
<dbReference type="PANTHER" id="PTHR35011">
    <property type="entry name" value="2,3-DIKETO-L-GULONATE TRAP TRANSPORTER SMALL PERMEASE PROTEIN YIAM"/>
    <property type="match status" value="1"/>
</dbReference>
<evidence type="ECO:0000313" key="12">
    <source>
        <dbReference type="Proteomes" id="UP000441354"/>
    </source>
</evidence>
<dbReference type="PANTHER" id="PTHR35011:SF2">
    <property type="entry name" value="2,3-DIKETO-L-GULONATE TRAP TRANSPORTER SMALL PERMEASE PROTEIN YIAM"/>
    <property type="match status" value="1"/>
</dbReference>
<feature type="transmembrane region" description="Helical" evidence="9">
    <location>
        <begin position="47"/>
        <end position="66"/>
    </location>
</feature>
<feature type="domain" description="Tripartite ATP-independent periplasmic transporters DctQ component" evidence="10">
    <location>
        <begin position="23"/>
        <end position="152"/>
    </location>
</feature>
<dbReference type="GO" id="GO:0015740">
    <property type="term" value="P:C4-dicarboxylate transport"/>
    <property type="evidence" value="ECO:0007669"/>
    <property type="project" value="TreeGrafter"/>
</dbReference>
<dbReference type="RefSeq" id="WP_151574763.1">
    <property type="nucleotide sequence ID" value="NZ_WBOT01000004.1"/>
</dbReference>
<comment type="caution">
    <text evidence="11">The sequence shown here is derived from an EMBL/GenBank/DDBJ whole genome shotgun (WGS) entry which is preliminary data.</text>
</comment>
<dbReference type="Pfam" id="PF04290">
    <property type="entry name" value="DctQ"/>
    <property type="match status" value="1"/>
</dbReference>
<dbReference type="Proteomes" id="UP000441354">
    <property type="component" value="Unassembled WGS sequence"/>
</dbReference>
<evidence type="ECO:0000256" key="8">
    <source>
        <dbReference type="ARBA" id="ARBA00038436"/>
    </source>
</evidence>
<comment type="similarity">
    <text evidence="8">Belongs to the TRAP transporter small permease family.</text>
</comment>
<accession>A0A7V7RKS6</accession>
<evidence type="ECO:0000256" key="5">
    <source>
        <dbReference type="ARBA" id="ARBA00022692"/>
    </source>
</evidence>
<evidence type="ECO:0000256" key="1">
    <source>
        <dbReference type="ARBA" id="ARBA00004429"/>
    </source>
</evidence>
<keyword evidence="3" id="KW-1003">Cell membrane</keyword>
<keyword evidence="4" id="KW-0997">Cell inner membrane</keyword>
<feature type="transmembrane region" description="Helical" evidence="9">
    <location>
        <begin position="87"/>
        <end position="108"/>
    </location>
</feature>
<name>A0A7V7RKS6_9BACI</name>
<keyword evidence="7 9" id="KW-0472">Membrane</keyword>
<evidence type="ECO:0000256" key="3">
    <source>
        <dbReference type="ARBA" id="ARBA00022475"/>
    </source>
</evidence>
<comment type="subcellular location">
    <subcellularLocation>
        <location evidence="1">Cell inner membrane</location>
        <topology evidence="1">Multi-pass membrane protein</topology>
    </subcellularLocation>
</comment>
<dbReference type="EMBL" id="WBOT01000004">
    <property type="protein sequence ID" value="KAB2331898.1"/>
    <property type="molecule type" value="Genomic_DNA"/>
</dbReference>
<evidence type="ECO:0000313" key="11">
    <source>
        <dbReference type="EMBL" id="KAB2331898.1"/>
    </source>
</evidence>
<dbReference type="GO" id="GO:0005886">
    <property type="term" value="C:plasma membrane"/>
    <property type="evidence" value="ECO:0007669"/>
    <property type="project" value="UniProtKB-SubCell"/>
</dbReference>
<reference evidence="11 12" key="1">
    <citation type="journal article" date="2014" name="Arch. Microbiol.">
        <title>Bacillus mesophilum sp. nov., strain IITR-54T, a novel 4-chlorobiphenyl dechlorinating bacterium.</title>
        <authorList>
            <person name="Manickam N."/>
            <person name="Singh N.K."/>
            <person name="Bajaj A."/>
            <person name="Kumar R.M."/>
            <person name="Kaur G."/>
            <person name="Kaur N."/>
            <person name="Bala M."/>
            <person name="Kumar A."/>
            <person name="Mayilraj S."/>
        </authorList>
    </citation>
    <scope>NUCLEOTIDE SEQUENCE [LARGE SCALE GENOMIC DNA]</scope>
    <source>
        <strain evidence="11 12">IITR-54</strain>
    </source>
</reference>
<dbReference type="InterPro" id="IPR055348">
    <property type="entry name" value="DctQ"/>
</dbReference>
<keyword evidence="2" id="KW-0813">Transport</keyword>
<dbReference type="InterPro" id="IPR007387">
    <property type="entry name" value="TRAP_DctQ"/>
</dbReference>
<evidence type="ECO:0000256" key="6">
    <source>
        <dbReference type="ARBA" id="ARBA00022989"/>
    </source>
</evidence>
<keyword evidence="12" id="KW-1185">Reference proteome</keyword>
<feature type="transmembrane region" description="Helical" evidence="9">
    <location>
        <begin position="12"/>
        <end position="32"/>
    </location>
</feature>
<protein>
    <submittedName>
        <fullName evidence="11">TRAP transporter small permease</fullName>
    </submittedName>
</protein>
<feature type="transmembrane region" description="Helical" evidence="9">
    <location>
        <begin position="128"/>
        <end position="149"/>
    </location>
</feature>
<evidence type="ECO:0000256" key="9">
    <source>
        <dbReference type="SAM" id="Phobius"/>
    </source>
</evidence>
<keyword evidence="5 9" id="KW-0812">Transmembrane</keyword>
<dbReference type="AlphaFoldDB" id="A0A7V7RKS6"/>
<evidence type="ECO:0000256" key="7">
    <source>
        <dbReference type="ARBA" id="ARBA00023136"/>
    </source>
</evidence>
<organism evidence="11 12">
    <name type="scientific">Bacillus mesophilum</name>
    <dbReference type="NCBI Taxonomy" id="1071718"/>
    <lineage>
        <taxon>Bacteria</taxon>
        <taxon>Bacillati</taxon>
        <taxon>Bacillota</taxon>
        <taxon>Bacilli</taxon>
        <taxon>Bacillales</taxon>
        <taxon>Bacillaceae</taxon>
        <taxon>Bacillus</taxon>
    </lineage>
</organism>
<keyword evidence="6 9" id="KW-1133">Transmembrane helix</keyword>
<dbReference type="OrthoDB" id="9815614at2"/>
<dbReference type="GO" id="GO:0022857">
    <property type="term" value="F:transmembrane transporter activity"/>
    <property type="evidence" value="ECO:0007669"/>
    <property type="project" value="TreeGrafter"/>
</dbReference>
<evidence type="ECO:0000256" key="2">
    <source>
        <dbReference type="ARBA" id="ARBA00022448"/>
    </source>
</evidence>